<accession>A0AAD8EF05</accession>
<sequence length="61" mass="7439">RLAYFFFQYIQGISWEAFLLVNHEEVNDQNCTDNRFIYSYHKCFVRSVMLLILIAEETHDF</sequence>
<dbReference type="AlphaFoldDB" id="A0AAD8EF05"/>
<comment type="caution">
    <text evidence="1">The sequence shown here is derived from an EMBL/GenBank/DDBJ whole genome shotgun (WGS) entry which is preliminary data.</text>
</comment>
<reference evidence="1" key="2">
    <citation type="submission" date="2023-05" db="EMBL/GenBank/DDBJ databases">
        <authorList>
            <person name="Fouks B."/>
        </authorList>
    </citation>
    <scope>NUCLEOTIDE SEQUENCE</scope>
    <source>
        <strain evidence="1">Stay&amp;Tobe</strain>
        <tissue evidence="1">Testes</tissue>
    </source>
</reference>
<keyword evidence="2" id="KW-1185">Reference proteome</keyword>
<protein>
    <submittedName>
        <fullName evidence="1">Uncharacterized protein</fullName>
    </submittedName>
</protein>
<proteinExistence type="predicted"/>
<evidence type="ECO:0000313" key="1">
    <source>
        <dbReference type="EMBL" id="KAJ9587322.1"/>
    </source>
</evidence>
<dbReference type="EMBL" id="JASPKZ010006452">
    <property type="protein sequence ID" value="KAJ9587322.1"/>
    <property type="molecule type" value="Genomic_DNA"/>
</dbReference>
<reference evidence="1" key="1">
    <citation type="journal article" date="2023" name="IScience">
        <title>Live-bearing cockroach genome reveals convergent evolutionary mechanisms linked to viviparity in insects and beyond.</title>
        <authorList>
            <person name="Fouks B."/>
            <person name="Harrison M.C."/>
            <person name="Mikhailova A.A."/>
            <person name="Marchal E."/>
            <person name="English S."/>
            <person name="Carruthers M."/>
            <person name="Jennings E.C."/>
            <person name="Chiamaka E.L."/>
            <person name="Frigard R.A."/>
            <person name="Pippel M."/>
            <person name="Attardo G.M."/>
            <person name="Benoit J.B."/>
            <person name="Bornberg-Bauer E."/>
            <person name="Tobe S.S."/>
        </authorList>
    </citation>
    <scope>NUCLEOTIDE SEQUENCE</scope>
    <source>
        <strain evidence="1">Stay&amp;Tobe</strain>
    </source>
</reference>
<feature type="non-terminal residue" evidence="1">
    <location>
        <position position="1"/>
    </location>
</feature>
<gene>
    <name evidence="1" type="ORF">L9F63_019149</name>
</gene>
<dbReference type="Proteomes" id="UP001233999">
    <property type="component" value="Unassembled WGS sequence"/>
</dbReference>
<feature type="non-terminal residue" evidence="1">
    <location>
        <position position="61"/>
    </location>
</feature>
<organism evidence="1 2">
    <name type="scientific">Diploptera punctata</name>
    <name type="common">Pacific beetle cockroach</name>
    <dbReference type="NCBI Taxonomy" id="6984"/>
    <lineage>
        <taxon>Eukaryota</taxon>
        <taxon>Metazoa</taxon>
        <taxon>Ecdysozoa</taxon>
        <taxon>Arthropoda</taxon>
        <taxon>Hexapoda</taxon>
        <taxon>Insecta</taxon>
        <taxon>Pterygota</taxon>
        <taxon>Neoptera</taxon>
        <taxon>Polyneoptera</taxon>
        <taxon>Dictyoptera</taxon>
        <taxon>Blattodea</taxon>
        <taxon>Blaberoidea</taxon>
        <taxon>Blaberidae</taxon>
        <taxon>Diplopterinae</taxon>
        <taxon>Diploptera</taxon>
    </lineage>
</organism>
<name>A0AAD8EF05_DIPPU</name>
<evidence type="ECO:0000313" key="2">
    <source>
        <dbReference type="Proteomes" id="UP001233999"/>
    </source>
</evidence>